<dbReference type="EMBL" id="JAENIO010000015">
    <property type="protein sequence ID" value="MBK1833952.1"/>
    <property type="molecule type" value="Genomic_DNA"/>
</dbReference>
<name>A0A934RQD7_9BACT</name>
<evidence type="ECO:0000256" key="2">
    <source>
        <dbReference type="SAM" id="SignalP"/>
    </source>
</evidence>
<feature type="domain" description="PA14" evidence="3">
    <location>
        <begin position="1024"/>
        <end position="1204"/>
    </location>
</feature>
<feature type="compositionally biased region" description="Polar residues" evidence="1">
    <location>
        <begin position="609"/>
        <end position="618"/>
    </location>
</feature>
<dbReference type="RefSeq" id="WP_200391385.1">
    <property type="nucleotide sequence ID" value="NZ_JAENIO010000015.1"/>
</dbReference>
<feature type="signal peptide" evidence="2">
    <location>
        <begin position="1"/>
        <end position="30"/>
    </location>
</feature>
<feature type="domain" description="PA14" evidence="3">
    <location>
        <begin position="790"/>
        <end position="970"/>
    </location>
</feature>
<keyword evidence="2" id="KW-0732">Signal</keyword>
<dbReference type="Pfam" id="PF13385">
    <property type="entry name" value="Laminin_G_3"/>
    <property type="match status" value="1"/>
</dbReference>
<evidence type="ECO:0000259" key="3">
    <source>
        <dbReference type="PROSITE" id="PS51820"/>
    </source>
</evidence>
<keyword evidence="5" id="KW-1185">Reference proteome</keyword>
<dbReference type="SUPFAM" id="SSF49899">
    <property type="entry name" value="Concanavalin A-like lectins/glucanases"/>
    <property type="match status" value="1"/>
</dbReference>
<reference evidence="4" key="1">
    <citation type="submission" date="2021-01" db="EMBL/GenBank/DDBJ databases">
        <title>Modified the classification status of verrucomicrobia.</title>
        <authorList>
            <person name="Feng X."/>
        </authorList>
    </citation>
    <scope>NUCLEOTIDE SEQUENCE</scope>
    <source>
        <strain evidence="4">KCTC 12986</strain>
    </source>
</reference>
<dbReference type="InterPro" id="IPR013320">
    <property type="entry name" value="ConA-like_dom_sf"/>
</dbReference>
<evidence type="ECO:0000313" key="4">
    <source>
        <dbReference type="EMBL" id="MBK1833952.1"/>
    </source>
</evidence>
<gene>
    <name evidence="4" type="ORF">JIN78_07765</name>
</gene>
<dbReference type="InterPro" id="IPR037524">
    <property type="entry name" value="PA14/GLEYA"/>
</dbReference>
<organism evidence="4 5">
    <name type="scientific">Roseibacillus ishigakijimensis</name>
    <dbReference type="NCBI Taxonomy" id="454146"/>
    <lineage>
        <taxon>Bacteria</taxon>
        <taxon>Pseudomonadati</taxon>
        <taxon>Verrucomicrobiota</taxon>
        <taxon>Verrucomicrobiia</taxon>
        <taxon>Verrucomicrobiales</taxon>
        <taxon>Verrucomicrobiaceae</taxon>
        <taxon>Roseibacillus</taxon>
    </lineage>
</organism>
<comment type="caution">
    <text evidence="4">The sequence shown here is derived from an EMBL/GenBank/DDBJ whole genome shotgun (WGS) entry which is preliminary data.</text>
</comment>
<evidence type="ECO:0000256" key="1">
    <source>
        <dbReference type="SAM" id="MobiDB-lite"/>
    </source>
</evidence>
<proteinExistence type="predicted"/>
<dbReference type="Gene3D" id="2.60.120.200">
    <property type="match status" value="1"/>
</dbReference>
<dbReference type="Proteomes" id="UP000604083">
    <property type="component" value="Unassembled WGS sequence"/>
</dbReference>
<feature type="region of interest" description="Disordered" evidence="1">
    <location>
        <begin position="591"/>
        <end position="618"/>
    </location>
</feature>
<protein>
    <recommendedName>
        <fullName evidence="3">PA14 domain-containing protein</fullName>
    </recommendedName>
</protein>
<evidence type="ECO:0000313" key="5">
    <source>
        <dbReference type="Proteomes" id="UP000604083"/>
    </source>
</evidence>
<accession>A0A934RQD7</accession>
<sequence length="1300" mass="137203">MKNTKNTHRTASLPLVAATAALGLGPAARADLVAQWLGDSYTDKSGTWTDEISGIVATSPVDETNGPPWESQDTYNTHKGVDITYPLDYFVVAEGDNPLAGGNALTLVAVFAPRAAGSTGSGWWATTGLIGMEQANDVPDWGLSWSGNQAAGGIGSPDRTLLAGDLNLDQVHVTALTWSNAGEARLFINGMESAVFTDASTAARNGGAFALGAITAGGGNPFSGDILELRLYNSDESGNIAALSDTLINTYVAEPVFQSVTALSATQFEIRYQDTAAFVTDLSGEFELLLNGVELPRTDYVVTREGQDVLVTVTTPLDHGPQSFDLAIPQQGGGEAFLPGTFESYRLLPELPRPTAVTGQWTIREYGNTNPATIAAATEVVRAPESTFVEDTYPVFNHTDPDSNDYLAAGRFDNDFPVLTNVAGVNDNWTVVGTILLEVPAAGNYTFSVHSDDGFAMRVKGDGGGRFIAKGGDGFIDPLDDQVLYRDGGTGDSNTRGTYQFDAAGTYEITYLGWDGGSGGFYELAWAPGQFENDDETDTWALVGDDSDLPLVLPENLPGPAPSVGSWAIREFGAINPTTLLATVPLAQNPDSHTHVDGQAPVLNHSDPDTSSPTARGNFNNDFPILTNGEGDDNYALLARTLVNVPAAGLYTFSIHSDDGFAMRVEGPGGGEFVSVAGGAAIDAYDPQTVYRDAVSNIRATYRFDAAGEYEITYLGHDGGGGGFQEVAWAQGEFTEDRNTNTWELVGNPDDPSLPEFDTRYPLEIAGPEGTDGNFGVRTYLQSQNGETNVGGFGAAITFLTETTRTPADADGLTVDSQQPYLNHYDPNGTDGGAGLIPGNKIFPGNTDADDNHVVTVAKGRINIANSGTYTFAIDSDDGMFLRLTGVDVPNPSFKQATQGNNNAAGRFEMSNQNVLFFDANGGSFTRGIIDLQAGSYDLEFVHLEVTSGFHYELAAAPGAWPHGSDPEGGFQLVGLQTPATATFPLIKEPGWTVESSNPGLVGEGFENTIAGATNRIETTLALDPQPANAITTWPNLNFQDPEAGGEGDFGNTNPWPLDTANADNDYAMRATGTLVVTRAGEYHLGFQGDDGGYMYIYGEGGLADPEFTSLVGSYVPAAAVLVNAPDSDNSEVLNGIEAETGTGNSRTLASVHLEVGEYRIVTLVWEGGGGSWWEVIGGPAIDFSYRYPLLSTGESEETVSLASGLPLVAQDVVVTPGGEIIPLNDFTVTGSPVTEASFTLTTVAEASYTLEASTDLTSWITLDANLASAGTSTPVTVDLSAVPELNGEPKVFFRVSQNL</sequence>
<feature type="chain" id="PRO_5036790156" description="PA14 domain-containing protein" evidence="2">
    <location>
        <begin position="31"/>
        <end position="1300"/>
    </location>
</feature>
<dbReference type="PROSITE" id="PS51820">
    <property type="entry name" value="PA14"/>
    <property type="match status" value="2"/>
</dbReference>